<organism evidence="2 3">
    <name type="scientific">Desulfonema magnum</name>
    <dbReference type="NCBI Taxonomy" id="45655"/>
    <lineage>
        <taxon>Bacteria</taxon>
        <taxon>Pseudomonadati</taxon>
        <taxon>Thermodesulfobacteriota</taxon>
        <taxon>Desulfobacteria</taxon>
        <taxon>Desulfobacterales</taxon>
        <taxon>Desulfococcaceae</taxon>
        <taxon>Desulfonema</taxon>
    </lineage>
</organism>
<evidence type="ECO:0000313" key="3">
    <source>
        <dbReference type="Proteomes" id="UP000663722"/>
    </source>
</evidence>
<dbReference type="AlphaFoldDB" id="A0A975GPD6"/>
<dbReference type="Pfam" id="PF13304">
    <property type="entry name" value="AAA_21"/>
    <property type="match status" value="1"/>
</dbReference>
<dbReference type="Proteomes" id="UP000663722">
    <property type="component" value="Chromosome"/>
</dbReference>
<sequence length="380" mass="43799">MKINSFSFKNLNLGLVIEPIHFSNLSLLVGVSGVGKTIILQSLSDLKEIAKGKSLDGAEWEIQFSIKNKNYLWQGAFEQSGLADFSYGDFFEDEEKAEAVSRPKIIYEKLSLNDELLVERKENEIKLEGKKTPKLSSYKSALNLFNEEERIAPVFQGLNKIIRSDDYDTGGIPIFENFDRFVKKHPTLESIRNANIPTYLKLALVYKTQSDVFNIIKENFINIFSQVENIKLEPVKEGYLPFFIRNSPHLQIKEKNVSKWIFHNKISSGMFKTLLQISQLFLCTESTVILIDEFENSLGINCIDTLTENLLYDNRNIQFILTSHHPYIINAIGMEYWKVVFRKGGVISTKDAKDYNLGKSRHESFKQLIQLNDYRRGIRL</sequence>
<proteinExistence type="predicted"/>
<gene>
    <name evidence="2" type="ORF">dnm_049480</name>
</gene>
<evidence type="ECO:0000313" key="2">
    <source>
        <dbReference type="EMBL" id="QTA88901.1"/>
    </source>
</evidence>
<dbReference type="KEGG" id="dmm:dnm_049480"/>
<reference evidence="2" key="1">
    <citation type="journal article" date="2021" name="Microb. Physiol.">
        <title>Proteogenomic Insights into the Physiology of Marine, Sulfate-Reducing, Filamentous Desulfonema limicola and Desulfonema magnum.</title>
        <authorList>
            <person name="Schnaars V."/>
            <person name="Wohlbrand L."/>
            <person name="Scheve S."/>
            <person name="Hinrichs C."/>
            <person name="Reinhardt R."/>
            <person name="Rabus R."/>
        </authorList>
    </citation>
    <scope>NUCLEOTIDE SEQUENCE</scope>
    <source>
        <strain evidence="2">4be13</strain>
    </source>
</reference>
<feature type="domain" description="ATPase AAA-type core" evidence="1">
    <location>
        <begin position="26"/>
        <end position="330"/>
    </location>
</feature>
<name>A0A975GPD6_9BACT</name>
<dbReference type="GO" id="GO:0016887">
    <property type="term" value="F:ATP hydrolysis activity"/>
    <property type="evidence" value="ECO:0007669"/>
    <property type="project" value="InterPro"/>
</dbReference>
<evidence type="ECO:0000259" key="1">
    <source>
        <dbReference type="Pfam" id="PF13304"/>
    </source>
</evidence>
<protein>
    <submittedName>
        <fullName evidence="2">AAA ATPase-like domain-containing protein</fullName>
    </submittedName>
</protein>
<dbReference type="SUPFAM" id="SSF52540">
    <property type="entry name" value="P-loop containing nucleoside triphosphate hydrolases"/>
    <property type="match status" value="1"/>
</dbReference>
<dbReference type="GO" id="GO:0005524">
    <property type="term" value="F:ATP binding"/>
    <property type="evidence" value="ECO:0007669"/>
    <property type="project" value="InterPro"/>
</dbReference>
<dbReference type="EMBL" id="CP061800">
    <property type="protein sequence ID" value="QTA88901.1"/>
    <property type="molecule type" value="Genomic_DNA"/>
</dbReference>
<keyword evidence="3" id="KW-1185">Reference proteome</keyword>
<accession>A0A975GPD6</accession>
<dbReference type="InterPro" id="IPR003959">
    <property type="entry name" value="ATPase_AAA_core"/>
</dbReference>
<dbReference type="Gene3D" id="3.40.50.300">
    <property type="entry name" value="P-loop containing nucleotide triphosphate hydrolases"/>
    <property type="match status" value="1"/>
</dbReference>
<dbReference type="InterPro" id="IPR027417">
    <property type="entry name" value="P-loop_NTPase"/>
</dbReference>